<dbReference type="AlphaFoldDB" id="A0AAV7RVF5"/>
<proteinExistence type="predicted"/>
<name>A0AAV7RVF5_PLEWA</name>
<accession>A0AAV7RVF5</accession>
<gene>
    <name evidence="1" type="ORF">NDU88_007638</name>
</gene>
<dbReference type="EMBL" id="JANPWB010000009">
    <property type="protein sequence ID" value="KAJ1154895.1"/>
    <property type="molecule type" value="Genomic_DNA"/>
</dbReference>
<evidence type="ECO:0000313" key="1">
    <source>
        <dbReference type="EMBL" id="KAJ1154895.1"/>
    </source>
</evidence>
<sequence>MTRGRGGKAVQQTKLYKYAIQKGSIDAEGPPDQRMVAQTQTVTEEGSPTLHDVMEAIKGVHISLESYIDSVMTEVGLLRADLRNMGSR</sequence>
<comment type="caution">
    <text evidence="1">The sequence shown here is derived from an EMBL/GenBank/DDBJ whole genome shotgun (WGS) entry which is preliminary data.</text>
</comment>
<dbReference type="Proteomes" id="UP001066276">
    <property type="component" value="Chromosome 5"/>
</dbReference>
<evidence type="ECO:0000313" key="2">
    <source>
        <dbReference type="Proteomes" id="UP001066276"/>
    </source>
</evidence>
<keyword evidence="2" id="KW-1185">Reference proteome</keyword>
<reference evidence="1" key="1">
    <citation type="journal article" date="2022" name="bioRxiv">
        <title>Sequencing and chromosome-scale assembly of the giantPleurodeles waltlgenome.</title>
        <authorList>
            <person name="Brown T."/>
            <person name="Elewa A."/>
            <person name="Iarovenko S."/>
            <person name="Subramanian E."/>
            <person name="Araus A.J."/>
            <person name="Petzold A."/>
            <person name="Susuki M."/>
            <person name="Suzuki K.-i.T."/>
            <person name="Hayashi T."/>
            <person name="Toyoda A."/>
            <person name="Oliveira C."/>
            <person name="Osipova E."/>
            <person name="Leigh N.D."/>
            <person name="Simon A."/>
            <person name="Yun M.H."/>
        </authorList>
    </citation>
    <scope>NUCLEOTIDE SEQUENCE</scope>
    <source>
        <strain evidence="1">20211129_DDA</strain>
        <tissue evidence="1">Liver</tissue>
    </source>
</reference>
<protein>
    <submittedName>
        <fullName evidence="1">Uncharacterized protein</fullName>
    </submittedName>
</protein>
<organism evidence="1 2">
    <name type="scientific">Pleurodeles waltl</name>
    <name type="common">Iberian ribbed newt</name>
    <dbReference type="NCBI Taxonomy" id="8319"/>
    <lineage>
        <taxon>Eukaryota</taxon>
        <taxon>Metazoa</taxon>
        <taxon>Chordata</taxon>
        <taxon>Craniata</taxon>
        <taxon>Vertebrata</taxon>
        <taxon>Euteleostomi</taxon>
        <taxon>Amphibia</taxon>
        <taxon>Batrachia</taxon>
        <taxon>Caudata</taxon>
        <taxon>Salamandroidea</taxon>
        <taxon>Salamandridae</taxon>
        <taxon>Pleurodelinae</taxon>
        <taxon>Pleurodeles</taxon>
    </lineage>
</organism>